<accession>A0ABM8TMR6</accession>
<protein>
    <recommendedName>
        <fullName evidence="5">ABC transporter domain-containing protein</fullName>
    </recommendedName>
</protein>
<comment type="caution">
    <text evidence="6">The sequence shown here is derived from an EMBL/GenBank/DDBJ whole genome shotgun (WGS) entry which is preliminary data.</text>
</comment>
<name>A0ABM8TMR6_9BURK</name>
<dbReference type="InterPro" id="IPR003439">
    <property type="entry name" value="ABC_transporter-like_ATP-bd"/>
</dbReference>
<dbReference type="Pfam" id="PF00005">
    <property type="entry name" value="ABC_tran"/>
    <property type="match status" value="1"/>
</dbReference>
<dbReference type="PANTHER" id="PTHR43820:SF4">
    <property type="entry name" value="HIGH-AFFINITY BRANCHED-CHAIN AMINO ACID TRANSPORT ATP-BINDING PROTEIN LIVF"/>
    <property type="match status" value="1"/>
</dbReference>
<dbReference type="InterPro" id="IPR052156">
    <property type="entry name" value="BCAA_Transport_ATP-bd_LivF"/>
</dbReference>
<evidence type="ECO:0000256" key="3">
    <source>
        <dbReference type="ARBA" id="ARBA00022970"/>
    </source>
</evidence>
<reference evidence="6 7" key="1">
    <citation type="submission" date="2021-03" db="EMBL/GenBank/DDBJ databases">
        <authorList>
            <person name="Peeters C."/>
        </authorList>
    </citation>
    <scope>NUCLEOTIDE SEQUENCE [LARGE SCALE GENOMIC DNA]</scope>
    <source>
        <strain evidence="6 7">LMG 26411</strain>
    </source>
</reference>
<keyword evidence="3" id="KW-0029">Amino-acid transport</keyword>
<organism evidence="6 7">
    <name type="scientific">Cupriavidus numazuensis</name>
    <dbReference type="NCBI Taxonomy" id="221992"/>
    <lineage>
        <taxon>Bacteria</taxon>
        <taxon>Pseudomonadati</taxon>
        <taxon>Pseudomonadota</taxon>
        <taxon>Betaproteobacteria</taxon>
        <taxon>Burkholderiales</taxon>
        <taxon>Burkholderiaceae</taxon>
        <taxon>Cupriavidus</taxon>
    </lineage>
</organism>
<dbReference type="PANTHER" id="PTHR43820">
    <property type="entry name" value="HIGH-AFFINITY BRANCHED-CHAIN AMINO ACID TRANSPORT ATP-BINDING PROTEIN LIVF"/>
    <property type="match status" value="1"/>
</dbReference>
<comment type="similarity">
    <text evidence="1">Belongs to the ABC transporter superfamily.</text>
</comment>
<dbReference type="Proteomes" id="UP000672657">
    <property type="component" value="Unassembled WGS sequence"/>
</dbReference>
<keyword evidence="2" id="KW-0813">Transport</keyword>
<dbReference type="RefSeq" id="WP_211955815.1">
    <property type="nucleotide sequence ID" value="NZ_CAJPVI010000033.1"/>
</dbReference>
<feature type="region of interest" description="Disordered" evidence="4">
    <location>
        <begin position="87"/>
        <end position="122"/>
    </location>
</feature>
<dbReference type="InterPro" id="IPR027417">
    <property type="entry name" value="P-loop_NTPase"/>
</dbReference>
<evidence type="ECO:0000313" key="6">
    <source>
        <dbReference type="EMBL" id="CAG2155331.1"/>
    </source>
</evidence>
<evidence type="ECO:0000256" key="2">
    <source>
        <dbReference type="ARBA" id="ARBA00022448"/>
    </source>
</evidence>
<dbReference type="EMBL" id="CAJPVI010000033">
    <property type="protein sequence ID" value="CAG2155331.1"/>
    <property type="molecule type" value="Genomic_DNA"/>
</dbReference>
<evidence type="ECO:0000259" key="5">
    <source>
        <dbReference type="Pfam" id="PF00005"/>
    </source>
</evidence>
<keyword evidence="7" id="KW-1185">Reference proteome</keyword>
<dbReference type="Gene3D" id="3.40.50.300">
    <property type="entry name" value="P-loop containing nucleotide triphosphate hydrolases"/>
    <property type="match status" value="1"/>
</dbReference>
<sequence length="122" mass="13216">MLDTSASAHTERMFNLFPRLGERRRQASGTLSGGERQMVAVARALMANPKVLMLDEPSAGLSPSLVDTLFCKMREARDLGVTILLAHHDNPRRSPRESSTISGLPSSSLALPVTRSRPCAST</sequence>
<feature type="domain" description="ABC transporter" evidence="5">
    <location>
        <begin position="23"/>
        <end position="58"/>
    </location>
</feature>
<evidence type="ECO:0000256" key="1">
    <source>
        <dbReference type="ARBA" id="ARBA00005417"/>
    </source>
</evidence>
<feature type="compositionally biased region" description="Low complexity" evidence="4">
    <location>
        <begin position="98"/>
        <end position="108"/>
    </location>
</feature>
<gene>
    <name evidence="6" type="ORF">LMG26411_04889</name>
</gene>
<feature type="compositionally biased region" description="Basic and acidic residues" evidence="4">
    <location>
        <begin position="87"/>
        <end position="96"/>
    </location>
</feature>
<proteinExistence type="inferred from homology"/>
<evidence type="ECO:0000256" key="4">
    <source>
        <dbReference type="SAM" id="MobiDB-lite"/>
    </source>
</evidence>
<dbReference type="SUPFAM" id="SSF52540">
    <property type="entry name" value="P-loop containing nucleoside triphosphate hydrolases"/>
    <property type="match status" value="1"/>
</dbReference>
<evidence type="ECO:0000313" key="7">
    <source>
        <dbReference type="Proteomes" id="UP000672657"/>
    </source>
</evidence>